<dbReference type="PANTHER" id="PTHR33476:SF7">
    <property type="entry name" value="EMB|CAB62613.1"/>
    <property type="match status" value="1"/>
</dbReference>
<evidence type="ECO:0000256" key="1">
    <source>
        <dbReference type="SAM" id="Coils"/>
    </source>
</evidence>
<feature type="coiled-coil region" evidence="1">
    <location>
        <begin position="494"/>
        <end position="528"/>
    </location>
</feature>
<feature type="coiled-coil region" evidence="1">
    <location>
        <begin position="314"/>
        <end position="345"/>
    </location>
</feature>
<keyword evidence="1" id="KW-0175">Coiled coil</keyword>
<feature type="coiled-coil region" evidence="1">
    <location>
        <begin position="397"/>
        <end position="424"/>
    </location>
</feature>
<dbReference type="AlphaFoldDB" id="A0A445B3M9"/>
<dbReference type="STRING" id="3818.A0A445B3M9"/>
<accession>A0A445B3M9</accession>
<name>A0A445B3M9_ARAHY</name>
<keyword evidence="3" id="KW-1185">Reference proteome</keyword>
<gene>
    <name evidence="2" type="ORF">Ahy_A10g047854</name>
</gene>
<proteinExistence type="predicted"/>
<reference evidence="2 3" key="1">
    <citation type="submission" date="2019-01" db="EMBL/GenBank/DDBJ databases">
        <title>Sequencing of cultivated peanut Arachis hypogaea provides insights into genome evolution and oil improvement.</title>
        <authorList>
            <person name="Chen X."/>
        </authorList>
    </citation>
    <scope>NUCLEOTIDE SEQUENCE [LARGE SCALE GENOMIC DNA]</scope>
    <source>
        <strain evidence="3">cv. Fuhuasheng</strain>
        <tissue evidence="2">Leaves</tissue>
    </source>
</reference>
<evidence type="ECO:0000313" key="3">
    <source>
        <dbReference type="Proteomes" id="UP000289738"/>
    </source>
</evidence>
<organism evidence="2 3">
    <name type="scientific">Arachis hypogaea</name>
    <name type="common">Peanut</name>
    <dbReference type="NCBI Taxonomy" id="3818"/>
    <lineage>
        <taxon>Eukaryota</taxon>
        <taxon>Viridiplantae</taxon>
        <taxon>Streptophyta</taxon>
        <taxon>Embryophyta</taxon>
        <taxon>Tracheophyta</taxon>
        <taxon>Spermatophyta</taxon>
        <taxon>Magnoliopsida</taxon>
        <taxon>eudicotyledons</taxon>
        <taxon>Gunneridae</taxon>
        <taxon>Pentapetalae</taxon>
        <taxon>rosids</taxon>
        <taxon>fabids</taxon>
        <taxon>Fabales</taxon>
        <taxon>Fabaceae</taxon>
        <taxon>Papilionoideae</taxon>
        <taxon>50 kb inversion clade</taxon>
        <taxon>dalbergioids sensu lato</taxon>
        <taxon>Dalbergieae</taxon>
        <taxon>Pterocarpus clade</taxon>
        <taxon>Arachis</taxon>
    </lineage>
</organism>
<evidence type="ECO:0000313" key="2">
    <source>
        <dbReference type="EMBL" id="RYR33287.1"/>
    </source>
</evidence>
<comment type="caution">
    <text evidence="2">The sequence shown here is derived from an EMBL/GenBank/DDBJ whole genome shotgun (WGS) entry which is preliminary data.</text>
</comment>
<protein>
    <submittedName>
        <fullName evidence="2">Uncharacterized protein</fullName>
    </submittedName>
</protein>
<dbReference type="PANTHER" id="PTHR33476">
    <property type="entry name" value="EMB|CAB62613.1"/>
    <property type="match status" value="1"/>
</dbReference>
<dbReference type="InterPro" id="IPR040348">
    <property type="entry name" value="POLAR-like"/>
</dbReference>
<sequence length="689" mass="77486">MDFWFVAAAAGAGYLAKYWNSISKNGNDLCRLLSEDSYLKNPESQSCTFPFAKLARRDRFGKDVFMDRRATDVNSLDQFFTTEVASDRGLDGEKLTCDRNLLSISNLHVLFSPNGHFKDVEDGNEETLNFGENHGFLLPDSSAEGVGVPNAFRNKTSLRAKLLSGKITRPLNSIESCFMAQLYKEHEEMEKYVVCSPSSPHRYTRPFLVSDGSRIISRGNDISFSPSIGSKEYKLHEEACQVKDENVYGVPSLQEVGSLDDAKKIKFNSAGERNQRLSSSNNAFREKYIHTQHDAIFLFSLGVSFGILTSVMANKREMEELRELVNQTDNLIQDLQEELEMKDSMTVKELHNENYGLRDTFDHSCYRKELTGLSPGKRNSPRMECGESCAQMEEDGLESMSKIEAELEAELERLGLEMNASSLESKMSELVEAMLMVHKFLQLDPNFVADLAQGELRADLFKEKEIVHAKSDDDAGDITPLPGEYAVSPHELTLRLHEVAESRLEERVKELEIALENSQRTVRFMELEHEGSSKRAQSSSNGGNMLTYEVCDPMVQPLILNLSGEALDAYNEAYEELINIGDCEENSPIDIHHNDHEEGSPSHDLLASGFQHCDANDSGNCSAVDDGKLAILEEQSSSIYDLDVTEDESCSFDELETQLIRQIVERTKKGSSVFEDAQKTLYCMDEDEY</sequence>
<dbReference type="GO" id="GO:0008356">
    <property type="term" value="P:asymmetric cell division"/>
    <property type="evidence" value="ECO:0007669"/>
    <property type="project" value="InterPro"/>
</dbReference>
<dbReference type="EMBL" id="SDMP01000010">
    <property type="protein sequence ID" value="RYR33287.1"/>
    <property type="molecule type" value="Genomic_DNA"/>
</dbReference>
<dbReference type="Proteomes" id="UP000289738">
    <property type="component" value="Chromosome A10"/>
</dbReference>